<organism evidence="2 3">
    <name type="scientific">Halosolutus amylolyticus</name>
    <dbReference type="NCBI Taxonomy" id="2932267"/>
    <lineage>
        <taxon>Archaea</taxon>
        <taxon>Methanobacteriati</taxon>
        <taxon>Methanobacteriota</taxon>
        <taxon>Stenosarchaea group</taxon>
        <taxon>Halobacteria</taxon>
        <taxon>Halobacteriales</taxon>
        <taxon>Natrialbaceae</taxon>
        <taxon>Halosolutus</taxon>
    </lineage>
</organism>
<dbReference type="AlphaFoldDB" id="A0ABD5PVC5"/>
<dbReference type="RefSeq" id="WP_265339310.1">
    <property type="nucleotide sequence ID" value="NZ_JBHSFA010000009.1"/>
</dbReference>
<dbReference type="Proteomes" id="UP001595898">
    <property type="component" value="Unassembled WGS sequence"/>
</dbReference>
<reference evidence="2 3" key="1">
    <citation type="journal article" date="2019" name="Int. J. Syst. Evol. Microbiol.">
        <title>The Global Catalogue of Microorganisms (GCM) 10K type strain sequencing project: providing services to taxonomists for standard genome sequencing and annotation.</title>
        <authorList>
            <consortium name="The Broad Institute Genomics Platform"/>
            <consortium name="The Broad Institute Genome Sequencing Center for Infectious Disease"/>
            <person name="Wu L."/>
            <person name="Ma J."/>
        </authorList>
    </citation>
    <scope>NUCLEOTIDE SEQUENCE [LARGE SCALE GENOMIC DNA]</scope>
    <source>
        <strain evidence="2 3">WLHS5</strain>
    </source>
</reference>
<proteinExistence type="predicted"/>
<gene>
    <name evidence="2" type="ORF">ACFO5R_18465</name>
</gene>
<keyword evidence="3" id="KW-1185">Reference proteome</keyword>
<sequence>MSSRSSPSIEIINRVAEMEGQDPMDLPPLYDIVDPDALDRLAESSKIQFEYIGYNITVDSGTITIDQ</sequence>
<dbReference type="EMBL" id="JBHSFA010000009">
    <property type="protein sequence ID" value="MFC4543914.1"/>
    <property type="molecule type" value="Genomic_DNA"/>
</dbReference>
<dbReference type="InterPro" id="IPR040624">
    <property type="entry name" value="HalOD1"/>
</dbReference>
<feature type="domain" description="Halobacterial output" evidence="1">
    <location>
        <begin position="4"/>
        <end position="66"/>
    </location>
</feature>
<evidence type="ECO:0000259" key="1">
    <source>
        <dbReference type="Pfam" id="PF18545"/>
    </source>
</evidence>
<evidence type="ECO:0000313" key="2">
    <source>
        <dbReference type="EMBL" id="MFC4543914.1"/>
    </source>
</evidence>
<comment type="caution">
    <text evidence="2">The sequence shown here is derived from an EMBL/GenBank/DDBJ whole genome shotgun (WGS) entry which is preliminary data.</text>
</comment>
<protein>
    <submittedName>
        <fullName evidence="2">HalOD1 output domain-containing protein</fullName>
    </submittedName>
</protein>
<evidence type="ECO:0000313" key="3">
    <source>
        <dbReference type="Proteomes" id="UP001595898"/>
    </source>
</evidence>
<dbReference type="Pfam" id="PF18545">
    <property type="entry name" value="HalOD1"/>
    <property type="match status" value="1"/>
</dbReference>
<name>A0ABD5PVC5_9EURY</name>
<accession>A0ABD5PVC5</accession>